<proteinExistence type="predicted"/>
<dbReference type="HOGENOM" id="CLU_054974_3_3_6"/>
<dbReference type="eggNOG" id="COG0518">
    <property type="taxonomic scope" value="Bacteria"/>
</dbReference>
<dbReference type="EMBL" id="JH600070">
    <property type="protein sequence ID" value="EIJ41605.1"/>
    <property type="molecule type" value="Genomic_DNA"/>
</dbReference>
<protein>
    <submittedName>
        <fullName evidence="2">GMP synthase family protein</fullName>
    </submittedName>
</protein>
<dbReference type="Gene3D" id="3.40.50.880">
    <property type="match status" value="1"/>
</dbReference>
<dbReference type="OrthoDB" id="9813383at2"/>
<name>I3CDB2_9GAMM</name>
<evidence type="ECO:0000313" key="2">
    <source>
        <dbReference type="EMBL" id="EIJ41605.1"/>
    </source>
</evidence>
<dbReference type="PROSITE" id="PS51273">
    <property type="entry name" value="GATASE_TYPE_1"/>
    <property type="match status" value="1"/>
</dbReference>
<sequence length="230" mass="25708">MRIHYLQHVPFEGLASIATWIENNGHTVSATRFFHDEPLPDLSQFDCLIVLGGPMNVYEVEQFAWLTREKAFIHQAIQMNKKVLGICLGAQLIADVLGASVTRNPQKEIGWFPIELVNPSISTAILGEATSDFPVFHWHGDTFALPEHATLLAKSIACQHQAFLYNNRVIGLQFHLESTPASVQDIVANCRAELIADTYVQTEADLLATTTYFSAIQSRAWQVLDYLAKL</sequence>
<dbReference type="InterPro" id="IPR029062">
    <property type="entry name" value="Class_I_gatase-like"/>
</dbReference>
<dbReference type="FunFam" id="3.40.50.880:FF:000033">
    <property type="entry name" value="Glutamine amidotransferase class-I"/>
    <property type="match status" value="1"/>
</dbReference>
<dbReference type="AlphaFoldDB" id="I3CDB2"/>
<evidence type="ECO:0000259" key="1">
    <source>
        <dbReference type="Pfam" id="PF00117"/>
    </source>
</evidence>
<reference evidence="2 3" key="1">
    <citation type="submission" date="2011-11" db="EMBL/GenBank/DDBJ databases">
        <title>Improved High-Quality Draft sequence of Beggiatoa alba B18lD.</title>
        <authorList>
            <consortium name="US DOE Joint Genome Institute"/>
            <person name="Lucas S."/>
            <person name="Han J."/>
            <person name="Lapidus A."/>
            <person name="Cheng J.-F."/>
            <person name="Goodwin L."/>
            <person name="Pitluck S."/>
            <person name="Peters L."/>
            <person name="Mikhailova N."/>
            <person name="Held B."/>
            <person name="Detter J.C."/>
            <person name="Han C."/>
            <person name="Tapia R."/>
            <person name="Land M."/>
            <person name="Hauser L."/>
            <person name="Kyrpides N."/>
            <person name="Ivanova N."/>
            <person name="Pagani I."/>
            <person name="Samuel K."/>
            <person name="Teske A."/>
            <person name="Mueller J."/>
            <person name="Woyke T."/>
        </authorList>
    </citation>
    <scope>NUCLEOTIDE SEQUENCE [LARGE SCALE GENOMIC DNA]</scope>
    <source>
        <strain evidence="2 3">B18LD</strain>
    </source>
</reference>
<dbReference type="PANTHER" id="PTHR42695:SF5">
    <property type="entry name" value="GLUTAMINE AMIDOTRANSFERASE YLR126C-RELATED"/>
    <property type="match status" value="1"/>
</dbReference>
<dbReference type="InterPro" id="IPR017926">
    <property type="entry name" value="GATASE"/>
</dbReference>
<dbReference type="RefSeq" id="WP_002683677.1">
    <property type="nucleotide sequence ID" value="NZ_JH600070.1"/>
</dbReference>
<gene>
    <name evidence="2" type="ORF">BegalDRAFT_0693</name>
</gene>
<dbReference type="InterPro" id="IPR044992">
    <property type="entry name" value="ChyE-like"/>
</dbReference>
<dbReference type="SUPFAM" id="SSF52317">
    <property type="entry name" value="Class I glutamine amidotransferase-like"/>
    <property type="match status" value="1"/>
</dbReference>
<dbReference type="CDD" id="cd01741">
    <property type="entry name" value="GATase1_1"/>
    <property type="match status" value="1"/>
</dbReference>
<organism evidence="2 3">
    <name type="scientific">Beggiatoa alba B18LD</name>
    <dbReference type="NCBI Taxonomy" id="395493"/>
    <lineage>
        <taxon>Bacteria</taxon>
        <taxon>Pseudomonadati</taxon>
        <taxon>Pseudomonadota</taxon>
        <taxon>Gammaproteobacteria</taxon>
        <taxon>Thiotrichales</taxon>
        <taxon>Thiotrichaceae</taxon>
        <taxon>Beggiatoa</taxon>
    </lineage>
</organism>
<dbReference type="Proteomes" id="UP000005744">
    <property type="component" value="Unassembled WGS sequence"/>
</dbReference>
<evidence type="ECO:0000313" key="3">
    <source>
        <dbReference type="Proteomes" id="UP000005744"/>
    </source>
</evidence>
<dbReference type="STRING" id="395493.BegalDRAFT_0693"/>
<keyword evidence="3" id="KW-1185">Reference proteome</keyword>
<feature type="domain" description="Glutamine amidotransferase" evidence="1">
    <location>
        <begin position="36"/>
        <end position="182"/>
    </location>
</feature>
<dbReference type="GO" id="GO:0005829">
    <property type="term" value="C:cytosol"/>
    <property type="evidence" value="ECO:0007669"/>
    <property type="project" value="TreeGrafter"/>
</dbReference>
<accession>I3CDB2</accession>
<dbReference type="PANTHER" id="PTHR42695">
    <property type="entry name" value="GLUTAMINE AMIDOTRANSFERASE YLR126C-RELATED"/>
    <property type="match status" value="1"/>
</dbReference>
<dbReference type="Pfam" id="PF00117">
    <property type="entry name" value="GATase"/>
    <property type="match status" value="1"/>
</dbReference>